<keyword evidence="8" id="KW-1185">Reference proteome</keyword>
<dbReference type="InterPro" id="IPR017452">
    <property type="entry name" value="GPCR_Rhodpsn_7TM"/>
</dbReference>
<evidence type="ECO:0000256" key="2">
    <source>
        <dbReference type="ARBA" id="ARBA00022692"/>
    </source>
</evidence>
<feature type="transmembrane region" description="Helical" evidence="5">
    <location>
        <begin position="253"/>
        <end position="272"/>
    </location>
</feature>
<dbReference type="GO" id="GO:0016020">
    <property type="term" value="C:membrane"/>
    <property type="evidence" value="ECO:0007669"/>
    <property type="project" value="UniProtKB-SubCell"/>
</dbReference>
<dbReference type="Proteomes" id="UP001274896">
    <property type="component" value="Unassembled WGS sequence"/>
</dbReference>
<evidence type="ECO:0000256" key="5">
    <source>
        <dbReference type="SAM" id="Phobius"/>
    </source>
</evidence>
<feature type="transmembrane region" description="Helical" evidence="5">
    <location>
        <begin position="70"/>
        <end position="88"/>
    </location>
</feature>
<keyword evidence="2 5" id="KW-0812">Transmembrane</keyword>
<keyword evidence="4 5" id="KW-0472">Membrane</keyword>
<dbReference type="AlphaFoldDB" id="A0AAE0QFG5"/>
<reference evidence="7" key="1">
    <citation type="submission" date="2023-06" db="EMBL/GenBank/DDBJ databases">
        <title>Male Hemibagrus guttatus genome.</title>
        <authorList>
            <person name="Bian C."/>
        </authorList>
    </citation>
    <scope>NUCLEOTIDE SEQUENCE</scope>
    <source>
        <strain evidence="7">Male_cb2023</strain>
        <tissue evidence="7">Muscle</tissue>
    </source>
</reference>
<feature type="transmembrane region" description="Helical" evidence="5">
    <location>
        <begin position="214"/>
        <end position="241"/>
    </location>
</feature>
<sequence>MMALSPSLTARPIFLLAMCVIFYLAIVHPVTYMATKTWLRWEWLVITLVWIYTLAVNIAIVFSEYNHSHPVFMAMFLISLPITMYFNITTCSISNPVYTIHQWDESPLNTQTDNIVLNWTITRMSEESMVYSRDELCMNGKDERFTMENLTLDYQHNGTFWSCGEVDTTHLVLNSVLLFVSFPATFVVIVQLLIRNYKARSLSAAEIFLLQINLVNVCLFLFNLLLFLEAVQVGIFSNILYSAFFSTTLTARPIFLLAMCTIFYLAIVHPVTYMTAKTWLHWEWLVVSLGWIYAMAVNIAFIVHEINVFGLIFSVLFYNTYLFSMFFNIATLRALSSSKPGIGGTHDPAKRKAFRIILGILVLLLLYYVPRMYYTVYPYIAPMDFERFSCNEGAVIMLLPKFSELSMPAIFLYSLHKLGVSSKADN</sequence>
<evidence type="ECO:0000259" key="6">
    <source>
        <dbReference type="PROSITE" id="PS50262"/>
    </source>
</evidence>
<evidence type="ECO:0000313" key="7">
    <source>
        <dbReference type="EMBL" id="KAK3519991.1"/>
    </source>
</evidence>
<evidence type="ECO:0000256" key="3">
    <source>
        <dbReference type="ARBA" id="ARBA00022989"/>
    </source>
</evidence>
<organism evidence="7 8">
    <name type="scientific">Hemibagrus guttatus</name>
    <dbReference type="NCBI Taxonomy" id="175788"/>
    <lineage>
        <taxon>Eukaryota</taxon>
        <taxon>Metazoa</taxon>
        <taxon>Chordata</taxon>
        <taxon>Craniata</taxon>
        <taxon>Vertebrata</taxon>
        <taxon>Euteleostomi</taxon>
        <taxon>Actinopterygii</taxon>
        <taxon>Neopterygii</taxon>
        <taxon>Teleostei</taxon>
        <taxon>Ostariophysi</taxon>
        <taxon>Siluriformes</taxon>
        <taxon>Bagridae</taxon>
        <taxon>Hemibagrus</taxon>
    </lineage>
</organism>
<feature type="transmembrane region" description="Helical" evidence="5">
    <location>
        <begin position="284"/>
        <end position="303"/>
    </location>
</feature>
<feature type="domain" description="G-protein coupled receptors family 1 profile" evidence="6">
    <location>
        <begin position="1"/>
        <end position="273"/>
    </location>
</feature>
<dbReference type="PROSITE" id="PS50262">
    <property type="entry name" value="G_PROTEIN_RECEP_F1_2"/>
    <property type="match status" value="1"/>
</dbReference>
<comment type="caution">
    <text evidence="7">The sequence shown here is derived from an EMBL/GenBank/DDBJ whole genome shotgun (WGS) entry which is preliminary data.</text>
</comment>
<evidence type="ECO:0000256" key="4">
    <source>
        <dbReference type="ARBA" id="ARBA00023136"/>
    </source>
</evidence>
<protein>
    <recommendedName>
        <fullName evidence="6">G-protein coupled receptors family 1 profile domain-containing protein</fullName>
    </recommendedName>
</protein>
<feature type="transmembrane region" description="Helical" evidence="5">
    <location>
        <begin position="12"/>
        <end position="31"/>
    </location>
</feature>
<feature type="transmembrane region" description="Helical" evidence="5">
    <location>
        <begin position="309"/>
        <end position="332"/>
    </location>
</feature>
<accession>A0AAE0QFG5</accession>
<evidence type="ECO:0000256" key="1">
    <source>
        <dbReference type="ARBA" id="ARBA00004370"/>
    </source>
</evidence>
<feature type="transmembrane region" description="Helical" evidence="5">
    <location>
        <begin position="171"/>
        <end position="194"/>
    </location>
</feature>
<dbReference type="EMBL" id="JAUCMX010000016">
    <property type="protein sequence ID" value="KAK3519991.1"/>
    <property type="molecule type" value="Genomic_DNA"/>
</dbReference>
<evidence type="ECO:0000313" key="8">
    <source>
        <dbReference type="Proteomes" id="UP001274896"/>
    </source>
</evidence>
<proteinExistence type="predicted"/>
<feature type="transmembrane region" description="Helical" evidence="5">
    <location>
        <begin position="43"/>
        <end position="63"/>
    </location>
</feature>
<name>A0AAE0QFG5_9TELE</name>
<comment type="subcellular location">
    <subcellularLocation>
        <location evidence="1">Membrane</location>
    </subcellularLocation>
</comment>
<gene>
    <name evidence="7" type="ORF">QTP70_010225</name>
</gene>
<keyword evidence="3 5" id="KW-1133">Transmembrane helix</keyword>
<feature type="transmembrane region" description="Helical" evidence="5">
    <location>
        <begin position="353"/>
        <end position="374"/>
    </location>
</feature>
<dbReference type="SUPFAM" id="SSF81321">
    <property type="entry name" value="Family A G protein-coupled receptor-like"/>
    <property type="match status" value="1"/>
</dbReference>